<keyword evidence="9 11" id="KW-0012">Acyltransferase</keyword>
<reference evidence="15 16" key="1">
    <citation type="journal article" date="2011" name="J. Bacteriol.">
        <title>Complete genome sequence of Amycolicicoccus subflavus DQS3-9A1T, an actinomycete isolated from crude oil-polluted soil.</title>
        <authorList>
            <person name="Cai M."/>
            <person name="Chen W.M."/>
            <person name="Nie Y."/>
            <person name="Chi C.Q."/>
            <person name="Wang Y.N."/>
            <person name="Tang Y.Q."/>
            <person name="Li G.Y."/>
            <person name="Wu X.L."/>
        </authorList>
    </citation>
    <scope>NUCLEOTIDE SEQUENCE [LARGE SCALE GENOMIC DNA]</scope>
    <source>
        <strain evidence="16">DSM 45089 / DQS3-9A1</strain>
    </source>
</reference>
<feature type="domain" description="O-acyltransferase WSD1-like N-terminal" evidence="13">
    <location>
        <begin position="7"/>
        <end position="273"/>
    </location>
</feature>
<dbReference type="Pfam" id="PF03007">
    <property type="entry name" value="WS_DGAT_cat"/>
    <property type="match status" value="1"/>
</dbReference>
<accession>F6EQZ0</accession>
<dbReference type="STRING" id="443218.AS9A_2228"/>
<dbReference type="OrthoDB" id="9810950at2"/>
<evidence type="ECO:0000256" key="9">
    <source>
        <dbReference type="ARBA" id="ARBA00023315"/>
    </source>
</evidence>
<keyword evidence="7 11" id="KW-0319">Glycerol metabolism</keyword>
<comment type="pathway">
    <text evidence="2">Lipid metabolism.</text>
</comment>
<dbReference type="GO" id="GO:0006071">
    <property type="term" value="P:glycerol metabolic process"/>
    <property type="evidence" value="ECO:0007669"/>
    <property type="project" value="UniProtKB-KW"/>
</dbReference>
<keyword evidence="12" id="KW-0472">Membrane</keyword>
<evidence type="ECO:0000256" key="4">
    <source>
        <dbReference type="ARBA" id="ARBA00013244"/>
    </source>
</evidence>
<evidence type="ECO:0000256" key="5">
    <source>
        <dbReference type="ARBA" id="ARBA00022516"/>
    </source>
</evidence>
<organism evidence="15 16">
    <name type="scientific">Hoyosella subflava (strain DSM 45089 / JCM 17490 / NBRC 109087 / DQS3-9A1)</name>
    <name type="common">Amycolicicoccus subflavus</name>
    <dbReference type="NCBI Taxonomy" id="443218"/>
    <lineage>
        <taxon>Bacteria</taxon>
        <taxon>Bacillati</taxon>
        <taxon>Actinomycetota</taxon>
        <taxon>Actinomycetes</taxon>
        <taxon>Mycobacteriales</taxon>
        <taxon>Hoyosellaceae</taxon>
        <taxon>Hoyosella</taxon>
    </lineage>
</organism>
<dbReference type="AlphaFoldDB" id="F6EQZ0"/>
<evidence type="ECO:0000256" key="7">
    <source>
        <dbReference type="ARBA" id="ARBA00022798"/>
    </source>
</evidence>
<evidence type="ECO:0000256" key="10">
    <source>
        <dbReference type="ARBA" id="ARBA00048109"/>
    </source>
</evidence>
<keyword evidence="8 11" id="KW-0443">Lipid metabolism</keyword>
<dbReference type="KEGG" id="asd:AS9A_2228"/>
<comment type="pathway">
    <text evidence="1 11">Glycerolipid metabolism; triacylglycerol biosynthesis.</text>
</comment>
<evidence type="ECO:0000256" key="6">
    <source>
        <dbReference type="ARBA" id="ARBA00022679"/>
    </source>
</evidence>
<keyword evidence="5 11" id="KW-0444">Lipid biosynthesis</keyword>
<dbReference type="InterPro" id="IPR045034">
    <property type="entry name" value="O-acyltransferase_WSD1-like"/>
</dbReference>
<dbReference type="PANTHER" id="PTHR31650:SF1">
    <property type="entry name" value="WAX ESTER SYNTHASE_DIACYLGLYCEROL ACYLTRANSFERASE 4-RELATED"/>
    <property type="match status" value="1"/>
</dbReference>
<evidence type="ECO:0000256" key="12">
    <source>
        <dbReference type="SAM" id="Phobius"/>
    </source>
</evidence>
<keyword evidence="12" id="KW-0812">Transmembrane</keyword>
<dbReference type="eggNOG" id="COG1020">
    <property type="taxonomic scope" value="Bacteria"/>
</dbReference>
<dbReference type="InterPro" id="IPR023213">
    <property type="entry name" value="CAT-like_dom_sf"/>
</dbReference>
<evidence type="ECO:0000256" key="8">
    <source>
        <dbReference type="ARBA" id="ARBA00023098"/>
    </source>
</evidence>
<evidence type="ECO:0000256" key="11">
    <source>
        <dbReference type="RuleBase" id="RU361241"/>
    </source>
</evidence>
<dbReference type="NCBIfam" id="TIGR02946">
    <property type="entry name" value="acyl_WS_DGAT"/>
    <property type="match status" value="1"/>
</dbReference>
<dbReference type="GO" id="GO:0004144">
    <property type="term" value="F:diacylglycerol O-acyltransferase activity"/>
    <property type="evidence" value="ECO:0007669"/>
    <property type="project" value="UniProtKB-EC"/>
</dbReference>
<evidence type="ECO:0000259" key="13">
    <source>
        <dbReference type="Pfam" id="PF03007"/>
    </source>
</evidence>
<dbReference type="GO" id="GO:0051701">
    <property type="term" value="P:biological process involved in interaction with host"/>
    <property type="evidence" value="ECO:0007669"/>
    <property type="project" value="TreeGrafter"/>
</dbReference>
<proteinExistence type="inferred from homology"/>
<gene>
    <name evidence="15" type="ordered locus">AS9A_2228</name>
</gene>
<dbReference type="GO" id="GO:0001666">
    <property type="term" value="P:response to hypoxia"/>
    <property type="evidence" value="ECO:0007669"/>
    <property type="project" value="TreeGrafter"/>
</dbReference>
<dbReference type="Gene3D" id="3.30.559.10">
    <property type="entry name" value="Chloramphenicol acetyltransferase-like domain"/>
    <property type="match status" value="1"/>
</dbReference>
<comment type="similarity">
    <text evidence="3 11">Belongs to the long-chain O-acyltransferase family.</text>
</comment>
<keyword evidence="6 11" id="KW-0808">Transferase</keyword>
<protein>
    <recommendedName>
        <fullName evidence="4 11">Diacylglycerol O-acyltransferase</fullName>
        <ecNumber evidence="4 11">2.3.1.20</ecNumber>
    </recommendedName>
</protein>
<dbReference type="PANTHER" id="PTHR31650">
    <property type="entry name" value="O-ACYLTRANSFERASE (WSD1-LIKE) FAMILY PROTEIN"/>
    <property type="match status" value="1"/>
</dbReference>
<dbReference type="EC" id="2.3.1.20" evidence="4 11"/>
<dbReference type="Pfam" id="PF06974">
    <property type="entry name" value="WS_DGAT_C"/>
    <property type="match status" value="1"/>
</dbReference>
<comment type="catalytic activity">
    <reaction evidence="10 11">
        <text>an acyl-CoA + a 1,2-diacyl-sn-glycerol = a triacyl-sn-glycerol + CoA</text>
        <dbReference type="Rhea" id="RHEA:10868"/>
        <dbReference type="ChEBI" id="CHEBI:17815"/>
        <dbReference type="ChEBI" id="CHEBI:57287"/>
        <dbReference type="ChEBI" id="CHEBI:58342"/>
        <dbReference type="ChEBI" id="CHEBI:64615"/>
        <dbReference type="EC" id="2.3.1.20"/>
    </reaction>
</comment>
<dbReference type="GO" id="GO:0019432">
    <property type="term" value="P:triglyceride biosynthetic process"/>
    <property type="evidence" value="ECO:0007669"/>
    <property type="project" value="UniProtKB-UniPathway"/>
</dbReference>
<evidence type="ECO:0000259" key="14">
    <source>
        <dbReference type="Pfam" id="PF06974"/>
    </source>
</evidence>
<dbReference type="GO" id="GO:0005886">
    <property type="term" value="C:plasma membrane"/>
    <property type="evidence" value="ECO:0007669"/>
    <property type="project" value="TreeGrafter"/>
</dbReference>
<feature type="domain" description="O-acyltransferase WSD1 C-terminal" evidence="14">
    <location>
        <begin position="314"/>
        <end position="458"/>
    </location>
</feature>
<dbReference type="UniPathway" id="UPA00282"/>
<dbReference type="InterPro" id="IPR004255">
    <property type="entry name" value="O-acyltransferase_WSD1_N"/>
</dbReference>
<name>F6EQZ0_HOYSD</name>
<keyword evidence="12" id="KW-1133">Transmembrane helix</keyword>
<evidence type="ECO:0000313" key="15">
    <source>
        <dbReference type="EMBL" id="AEF40677.1"/>
    </source>
</evidence>
<evidence type="ECO:0000313" key="16">
    <source>
        <dbReference type="Proteomes" id="UP000009235"/>
    </source>
</evidence>
<evidence type="ECO:0000256" key="1">
    <source>
        <dbReference type="ARBA" id="ARBA00004771"/>
    </source>
</evidence>
<feature type="transmembrane region" description="Helical" evidence="12">
    <location>
        <begin position="406"/>
        <end position="426"/>
    </location>
</feature>
<dbReference type="EMBL" id="CP002786">
    <property type="protein sequence ID" value="AEF40677.1"/>
    <property type="molecule type" value="Genomic_DNA"/>
</dbReference>
<dbReference type="SUPFAM" id="SSF52777">
    <property type="entry name" value="CoA-dependent acyltransferases"/>
    <property type="match status" value="1"/>
</dbReference>
<dbReference type="HOGENOM" id="CLU_024186_4_1_11"/>
<sequence length="471" mass="51581">MPKANLADRVFLTADSEETPQHVACLATFIIPDDAPGDYVRRLADRLRAQATFASPFNYRLRRVALRKVAPTWQIVPDDQIDIDYHFRHSALPAPGGERELGVLISRLHSRPLDPTRPLWEYHLIEGLDRNRFALYFKVHHALIDGVGGVKRMQQTLTSDPRSDEAPALWTIGPRVRNPRAAANAARGQRIRRAMRATREGALTAAGLAKAAVRLVALAQRNSESDVAVPFVAPQSVINRRIGRQRRVATQLIEFDLVRQIASASGVKINDVFLAACAGGLRRYLHELDALPDKSLTAGTPVNIRIDGDDTTTNAFSMVVVKLGTEIADPLVRLRAIARSNDAAKDELRRLPKTLQKLYPSLFMAPFVGQNLVGIGGRTNPPYNVSISNVPGPLEPKYLAGARMEAMYPLALLYHGVGLFVALFAASGRLGVGFVGDRDGLPHLQRLAVYTGDAMDELADAVGVTARALTR</sequence>
<keyword evidence="16" id="KW-1185">Reference proteome</keyword>
<evidence type="ECO:0000256" key="3">
    <source>
        <dbReference type="ARBA" id="ARBA00009587"/>
    </source>
</evidence>
<dbReference type="InterPro" id="IPR014292">
    <property type="entry name" value="Acyl_transf_WS/DGAT"/>
</dbReference>
<dbReference type="Proteomes" id="UP000009235">
    <property type="component" value="Chromosome"/>
</dbReference>
<dbReference type="InterPro" id="IPR009721">
    <property type="entry name" value="O-acyltransferase_WSD1_C"/>
</dbReference>
<evidence type="ECO:0000256" key="2">
    <source>
        <dbReference type="ARBA" id="ARBA00005189"/>
    </source>
</evidence>
<dbReference type="GO" id="GO:0071731">
    <property type="term" value="P:response to nitric oxide"/>
    <property type="evidence" value="ECO:0007669"/>
    <property type="project" value="TreeGrafter"/>
</dbReference>
<dbReference type="RefSeq" id="WP_013807026.1">
    <property type="nucleotide sequence ID" value="NC_015564.1"/>
</dbReference>